<dbReference type="Pfam" id="PF03069">
    <property type="entry name" value="FmdA_AmdA"/>
    <property type="match status" value="1"/>
</dbReference>
<feature type="non-terminal residue" evidence="1">
    <location>
        <position position="263"/>
    </location>
</feature>
<evidence type="ECO:0008006" key="2">
    <source>
        <dbReference type="Google" id="ProtNLM"/>
    </source>
</evidence>
<accession>A0A382SMD2</accession>
<organism evidence="1">
    <name type="scientific">marine metagenome</name>
    <dbReference type="NCBI Taxonomy" id="408172"/>
    <lineage>
        <taxon>unclassified sequences</taxon>
        <taxon>metagenomes</taxon>
        <taxon>ecological metagenomes</taxon>
    </lineage>
</organism>
<dbReference type="InterPro" id="IPR004304">
    <property type="entry name" value="FmdA_AmdA"/>
</dbReference>
<dbReference type="PANTHER" id="PTHR31891">
    <property type="entry name" value="FORMAMIDASE C869.04-RELATED"/>
    <property type="match status" value="1"/>
</dbReference>
<sequence>MRRFTRTPYYTGKDDPERGEVRGTLKLGETVIIETPGGADGDLYPGVVPELTEPRGSRGGGPFLIEDIKAGDWVSLEIIDVEVGPYGYYNNGGPFRGSLRSVAPVRDGLLHFPPDFVVPCREMIGVIQLGQATNNYSASGGNMDYNSICAGSTVYIRAQRDGGLLTLGDVHARMGDGELTATGVEIDSAITLKIDRVPGFPTNGIVVETADAWFSSGVAANWEEALKLAWTDMVVLLCHLYDTNAEHANLIVGTIADAVPGFA</sequence>
<dbReference type="GO" id="GO:0016811">
    <property type="term" value="F:hydrolase activity, acting on carbon-nitrogen (but not peptide) bonds, in linear amides"/>
    <property type="evidence" value="ECO:0007669"/>
    <property type="project" value="InterPro"/>
</dbReference>
<protein>
    <recommendedName>
        <fullName evidence="2">Acetamidase</fullName>
    </recommendedName>
</protein>
<reference evidence="1" key="1">
    <citation type="submission" date="2018-05" db="EMBL/GenBank/DDBJ databases">
        <authorList>
            <person name="Lanie J.A."/>
            <person name="Ng W.-L."/>
            <person name="Kazmierczak K.M."/>
            <person name="Andrzejewski T.M."/>
            <person name="Davidsen T.M."/>
            <person name="Wayne K.J."/>
            <person name="Tettelin H."/>
            <person name="Glass J.I."/>
            <person name="Rusch D."/>
            <person name="Podicherti R."/>
            <person name="Tsui H.-C.T."/>
            <person name="Winkler M.E."/>
        </authorList>
    </citation>
    <scope>NUCLEOTIDE SEQUENCE</scope>
</reference>
<dbReference type="AlphaFoldDB" id="A0A382SMD2"/>
<gene>
    <name evidence="1" type="ORF">METZ01_LOCUS362935</name>
</gene>
<dbReference type="EMBL" id="UINC01129592">
    <property type="protein sequence ID" value="SVD10081.1"/>
    <property type="molecule type" value="Genomic_DNA"/>
</dbReference>
<dbReference type="Gene3D" id="2.60.120.580">
    <property type="entry name" value="Acetamidase/Formamidase-like domains"/>
    <property type="match status" value="1"/>
</dbReference>
<dbReference type="PANTHER" id="PTHR31891:SF1">
    <property type="entry name" value="FORMAMIDASE C869.04-RELATED"/>
    <property type="match status" value="1"/>
</dbReference>
<name>A0A382SMD2_9ZZZZ</name>
<dbReference type="SUPFAM" id="SSF141130">
    <property type="entry name" value="Acetamidase/Formamidase-like"/>
    <property type="match status" value="1"/>
</dbReference>
<evidence type="ECO:0000313" key="1">
    <source>
        <dbReference type="EMBL" id="SVD10081.1"/>
    </source>
</evidence>
<proteinExistence type="predicted"/>